<dbReference type="PaxDb" id="589924-Ferp_0526"/>
<keyword evidence="1" id="KW-1133">Transmembrane helix</keyword>
<keyword evidence="1" id="KW-0812">Transmembrane</keyword>
<keyword evidence="3" id="KW-1185">Reference proteome</keyword>
<accession>D3S367</accession>
<evidence type="ECO:0000313" key="2">
    <source>
        <dbReference type="EMBL" id="ADC64700.1"/>
    </source>
</evidence>
<protein>
    <submittedName>
        <fullName evidence="2">Uncharacterized protein</fullName>
    </submittedName>
</protein>
<proteinExistence type="predicted"/>
<keyword evidence="1" id="KW-0472">Membrane</keyword>
<dbReference type="AlphaFoldDB" id="D3S367"/>
<organism evidence="2 3">
    <name type="scientific">Ferroglobus placidus (strain DSM 10642 / AEDII12DO)</name>
    <dbReference type="NCBI Taxonomy" id="589924"/>
    <lineage>
        <taxon>Archaea</taxon>
        <taxon>Methanobacteriati</taxon>
        <taxon>Methanobacteriota</taxon>
        <taxon>Archaeoglobi</taxon>
        <taxon>Archaeoglobales</taxon>
        <taxon>Archaeoglobaceae</taxon>
        <taxon>Ferroglobus</taxon>
    </lineage>
</organism>
<dbReference type="GeneID" id="8778027"/>
<dbReference type="KEGG" id="fpl:Ferp_0526"/>
<feature type="transmembrane region" description="Helical" evidence="1">
    <location>
        <begin position="39"/>
        <end position="57"/>
    </location>
</feature>
<feature type="transmembrane region" description="Helical" evidence="1">
    <location>
        <begin position="12"/>
        <end position="33"/>
    </location>
</feature>
<dbReference type="HOGENOM" id="CLU_2313672_0_0_2"/>
<feature type="transmembrane region" description="Helical" evidence="1">
    <location>
        <begin position="64"/>
        <end position="84"/>
    </location>
</feature>
<dbReference type="RefSeq" id="WP_012965046.1">
    <property type="nucleotide sequence ID" value="NC_013849.1"/>
</dbReference>
<gene>
    <name evidence="2" type="ordered locus">Ferp_0526</name>
</gene>
<reference evidence="2 3" key="2">
    <citation type="journal article" date="2011" name="Stand. Genomic Sci.">
        <title>Complete genome sequence of Ferroglobus placidus AEDII12DO.</title>
        <authorList>
            <person name="Anderson I."/>
            <person name="Risso C."/>
            <person name="Holmes D."/>
            <person name="Lucas S."/>
            <person name="Copeland A."/>
            <person name="Lapidus A."/>
            <person name="Cheng J.F."/>
            <person name="Bruce D."/>
            <person name="Goodwin L."/>
            <person name="Pitluck S."/>
            <person name="Saunders E."/>
            <person name="Brettin T."/>
            <person name="Detter J.C."/>
            <person name="Han C."/>
            <person name="Tapia R."/>
            <person name="Larimer F."/>
            <person name="Land M."/>
            <person name="Hauser L."/>
            <person name="Woyke T."/>
            <person name="Lovley D."/>
            <person name="Kyrpides N."/>
            <person name="Ivanova N."/>
        </authorList>
    </citation>
    <scope>NUCLEOTIDE SEQUENCE [LARGE SCALE GENOMIC DNA]</scope>
    <source>
        <strain evidence="3">DSM 10642 / AEDII12DO</strain>
    </source>
</reference>
<dbReference type="EMBL" id="CP001899">
    <property type="protein sequence ID" value="ADC64700.1"/>
    <property type="molecule type" value="Genomic_DNA"/>
</dbReference>
<dbReference type="STRING" id="589924.Ferp_0526"/>
<evidence type="ECO:0000313" key="3">
    <source>
        <dbReference type="Proteomes" id="UP000002613"/>
    </source>
</evidence>
<evidence type="ECO:0000256" key="1">
    <source>
        <dbReference type="SAM" id="Phobius"/>
    </source>
</evidence>
<dbReference type="Proteomes" id="UP000002613">
    <property type="component" value="Chromosome"/>
</dbReference>
<reference evidence="3" key="1">
    <citation type="submission" date="2010-02" db="EMBL/GenBank/DDBJ databases">
        <title>Complete sequence of Ferroglobus placidus DSM 10642.</title>
        <authorList>
            <consortium name="US DOE Joint Genome Institute"/>
            <person name="Lucas S."/>
            <person name="Copeland A."/>
            <person name="Lapidus A."/>
            <person name="Cheng J.-F."/>
            <person name="Bruce D."/>
            <person name="Goodwin L."/>
            <person name="Pitluck S."/>
            <person name="Saunders E."/>
            <person name="Brettin T."/>
            <person name="Detter J.C."/>
            <person name="Han C."/>
            <person name="Tapia R."/>
            <person name="Larimer F."/>
            <person name="Land M."/>
            <person name="Hauser L."/>
            <person name="Kyrpides N."/>
            <person name="Ivanova N."/>
            <person name="Holmes D."/>
            <person name="Lovley D."/>
            <person name="Kyrpides N."/>
            <person name="Anderson I.J."/>
            <person name="Woyke T."/>
        </authorList>
    </citation>
    <scope>NUCLEOTIDE SEQUENCE [LARGE SCALE GENOMIC DNA]</scope>
    <source>
        <strain evidence="3">DSM 10642 / AEDII12DO</strain>
    </source>
</reference>
<sequence>MDEKSRDRISCLLLVKNMVLALVIALAIPPFSFVLFGELLAMLALNIFAIPLHFLGLIHPNLSWWMWCVVIASWITDISAAAVFGDVGFGVHIRIGEPS</sequence>
<name>D3S367_FERPA</name>